<comment type="caution">
    <text evidence="1">The sequence shown here is derived from an EMBL/GenBank/DDBJ whole genome shotgun (WGS) entry which is preliminary data.</text>
</comment>
<dbReference type="RefSeq" id="WP_133226774.1">
    <property type="nucleotide sequence ID" value="NZ_SMRT01000003.1"/>
</dbReference>
<dbReference type="AlphaFoldDB" id="A0A4R5KUH9"/>
<evidence type="ECO:0000313" key="2">
    <source>
        <dbReference type="Proteomes" id="UP000295636"/>
    </source>
</evidence>
<dbReference type="OrthoDB" id="2878542at2"/>
<organism evidence="1 2">
    <name type="scientific">Paenibacillus piri</name>
    <dbReference type="NCBI Taxonomy" id="2547395"/>
    <lineage>
        <taxon>Bacteria</taxon>
        <taxon>Bacillati</taxon>
        <taxon>Bacillota</taxon>
        <taxon>Bacilli</taxon>
        <taxon>Bacillales</taxon>
        <taxon>Paenibacillaceae</taxon>
        <taxon>Paenibacillus</taxon>
    </lineage>
</organism>
<gene>
    <name evidence="1" type="ORF">E1757_08555</name>
</gene>
<accession>A0A4R5KUH9</accession>
<reference evidence="1 2" key="1">
    <citation type="submission" date="2019-03" db="EMBL/GenBank/DDBJ databases">
        <title>This is whole genome sequence of Paenibacillus sp MS74 strain.</title>
        <authorList>
            <person name="Trinh H.N."/>
        </authorList>
    </citation>
    <scope>NUCLEOTIDE SEQUENCE [LARGE SCALE GENOMIC DNA]</scope>
    <source>
        <strain evidence="1 2">MS74</strain>
    </source>
</reference>
<sequence>MRRRLVIEAVMLAIYGELFVPEREVEYLIPYSTIQELYELRESREPIMPDREDEAHVRVKIGELISMLEEPFNRKKMERALSVPWSKSLPFPINDNVSLTVIYAIENAEYGEQFDPIETDLILISLHEKAPLLTDQPEFTDKLIDAEVPVQVYDMEDFEYAVEGDHE</sequence>
<name>A0A4R5KUH9_9BACL</name>
<keyword evidence="2" id="KW-1185">Reference proteome</keyword>
<dbReference type="EMBL" id="SMRT01000003">
    <property type="protein sequence ID" value="TDF98587.1"/>
    <property type="molecule type" value="Genomic_DNA"/>
</dbReference>
<proteinExistence type="predicted"/>
<dbReference type="Proteomes" id="UP000295636">
    <property type="component" value="Unassembled WGS sequence"/>
</dbReference>
<evidence type="ECO:0000313" key="1">
    <source>
        <dbReference type="EMBL" id="TDF98587.1"/>
    </source>
</evidence>
<protein>
    <submittedName>
        <fullName evidence="1">ADP-heptose synthase</fullName>
    </submittedName>
</protein>